<dbReference type="Pfam" id="PF08282">
    <property type="entry name" value="Hydrolase_3"/>
    <property type="match status" value="1"/>
</dbReference>
<dbReference type="PANTHER" id="PTHR10000">
    <property type="entry name" value="PHOSPHOSERINE PHOSPHATASE"/>
    <property type="match status" value="1"/>
</dbReference>
<dbReference type="InterPro" id="IPR000150">
    <property type="entry name" value="Cof"/>
</dbReference>
<dbReference type="SFLD" id="SFLDS00003">
    <property type="entry name" value="Haloacid_Dehalogenase"/>
    <property type="match status" value="1"/>
</dbReference>
<dbReference type="InterPro" id="IPR036412">
    <property type="entry name" value="HAD-like_sf"/>
</dbReference>
<proteinExistence type="predicted"/>
<protein>
    <submittedName>
        <fullName evidence="1">Cof subfamily protein (Haloacid dehalogenase superfamily)/HAD superfamily hydrolase (TIGR01484 family)</fullName>
    </submittedName>
</protein>
<accession>A0A4R1QR92</accession>
<dbReference type="InterPro" id="IPR023214">
    <property type="entry name" value="HAD_sf"/>
</dbReference>
<dbReference type="PANTHER" id="PTHR10000:SF8">
    <property type="entry name" value="HAD SUPERFAMILY HYDROLASE-LIKE, TYPE 3"/>
    <property type="match status" value="1"/>
</dbReference>
<dbReference type="Gene3D" id="3.30.1240.10">
    <property type="match status" value="1"/>
</dbReference>
<evidence type="ECO:0000313" key="1">
    <source>
        <dbReference type="EMBL" id="TCL56376.1"/>
    </source>
</evidence>
<dbReference type="Gene3D" id="3.40.50.1000">
    <property type="entry name" value="HAD superfamily/HAD-like"/>
    <property type="match status" value="1"/>
</dbReference>
<dbReference type="RefSeq" id="WP_058965547.1">
    <property type="nucleotide sequence ID" value="NZ_JBGKLY010000005.1"/>
</dbReference>
<dbReference type="GO" id="GO:0005829">
    <property type="term" value="C:cytosol"/>
    <property type="evidence" value="ECO:0007669"/>
    <property type="project" value="TreeGrafter"/>
</dbReference>
<comment type="caution">
    <text evidence="1">The sequence shown here is derived from an EMBL/GenBank/DDBJ whole genome shotgun (WGS) entry which is preliminary data.</text>
</comment>
<dbReference type="GO" id="GO:0016791">
    <property type="term" value="F:phosphatase activity"/>
    <property type="evidence" value="ECO:0007669"/>
    <property type="project" value="UniProtKB-ARBA"/>
</dbReference>
<dbReference type="STRING" id="1650663.GCA_001486665_02553"/>
<name>A0A4R1QR92_9FIRM</name>
<evidence type="ECO:0000313" key="2">
    <source>
        <dbReference type="Proteomes" id="UP000295184"/>
    </source>
</evidence>
<dbReference type="GO" id="GO:0000287">
    <property type="term" value="F:magnesium ion binding"/>
    <property type="evidence" value="ECO:0007669"/>
    <property type="project" value="TreeGrafter"/>
</dbReference>
<dbReference type="EMBL" id="SLUM01000013">
    <property type="protein sequence ID" value="TCL56376.1"/>
    <property type="molecule type" value="Genomic_DNA"/>
</dbReference>
<dbReference type="OrthoDB" id="9814970at2"/>
<sequence length="272" mass="30482">MRGHKDSNRVPALLVLDLDGTTCDDQGNISRENRRALQWVRSQGNMVCFATGRREVDMLPLGDVSDCADYLLLNNGGKLVETGSGRVLFRERIDPVSARQLVEFCLHHDYLLHVLAGPLWAVNKENDSLREYADQLGVWPSRFQHCDQLPLDDIEGFTVTQDWKPVWEFVRRKGLALSVTPSDPTSVDIMAPGISKWNGICRLLSLLPVQPFRIIAVGDYDNDIEMIKNSDIGVAVANARPHVKGAADYVSPFCNNEDTVAHIVAHFFEEIQ</sequence>
<reference evidence="1 2" key="1">
    <citation type="submission" date="2019-03" db="EMBL/GenBank/DDBJ databases">
        <title>Genomic Encyclopedia of Type Strains, Phase IV (KMG-IV): sequencing the most valuable type-strain genomes for metagenomic binning, comparative biology and taxonomic classification.</title>
        <authorList>
            <person name="Goeker M."/>
        </authorList>
    </citation>
    <scope>NUCLEOTIDE SEQUENCE [LARGE SCALE GENOMIC DNA]</scope>
    <source>
        <strain evidence="1 2">DSM 100451</strain>
    </source>
</reference>
<dbReference type="NCBIfam" id="TIGR01484">
    <property type="entry name" value="HAD-SF-IIB"/>
    <property type="match status" value="1"/>
</dbReference>
<dbReference type="AlphaFoldDB" id="A0A4R1QR92"/>
<dbReference type="SFLD" id="SFLDG01140">
    <property type="entry name" value="C2.B:_Phosphomannomutase_and_P"/>
    <property type="match status" value="1"/>
</dbReference>
<gene>
    <name evidence="1" type="ORF">EDD77_11334</name>
</gene>
<dbReference type="InterPro" id="IPR006379">
    <property type="entry name" value="HAD-SF_hydro_IIB"/>
</dbReference>
<dbReference type="NCBIfam" id="TIGR00099">
    <property type="entry name" value="Cof-subfamily"/>
    <property type="match status" value="1"/>
</dbReference>
<keyword evidence="1" id="KW-0378">Hydrolase</keyword>
<dbReference type="SUPFAM" id="SSF56784">
    <property type="entry name" value="HAD-like"/>
    <property type="match status" value="1"/>
</dbReference>
<organism evidence="1 2">
    <name type="scientific">Allofournierella massiliensis</name>
    <dbReference type="NCBI Taxonomy" id="1650663"/>
    <lineage>
        <taxon>Bacteria</taxon>
        <taxon>Bacillati</taxon>
        <taxon>Bacillota</taxon>
        <taxon>Clostridia</taxon>
        <taxon>Eubacteriales</taxon>
        <taxon>Oscillospiraceae</taxon>
        <taxon>Allofournierella</taxon>
    </lineage>
</organism>
<dbReference type="Proteomes" id="UP000295184">
    <property type="component" value="Unassembled WGS sequence"/>
</dbReference>